<protein>
    <submittedName>
        <fullName evidence="2">Uncharacterized protein</fullName>
    </submittedName>
</protein>
<sequence>MSLLEPNLRSKLTIAMNKHQSNHDSHAEAGPTMVGYEGMMSNADKRGGIHKD</sequence>
<reference evidence="2 3" key="1">
    <citation type="submission" date="2014-04" db="EMBL/GenBank/DDBJ databases">
        <authorList>
            <consortium name="DOE Joint Genome Institute"/>
            <person name="Kuo A."/>
            <person name="Zuccaro A."/>
            <person name="Kohler A."/>
            <person name="Nagy L.G."/>
            <person name="Floudas D."/>
            <person name="Copeland A."/>
            <person name="Barry K.W."/>
            <person name="Cichocki N."/>
            <person name="Veneault-Fourrey C."/>
            <person name="LaButti K."/>
            <person name="Lindquist E.A."/>
            <person name="Lipzen A."/>
            <person name="Lundell T."/>
            <person name="Morin E."/>
            <person name="Murat C."/>
            <person name="Sun H."/>
            <person name="Tunlid A."/>
            <person name="Henrissat B."/>
            <person name="Grigoriev I.V."/>
            <person name="Hibbett D.S."/>
            <person name="Martin F."/>
            <person name="Nordberg H.P."/>
            <person name="Cantor M.N."/>
            <person name="Hua S.X."/>
        </authorList>
    </citation>
    <scope>NUCLEOTIDE SEQUENCE [LARGE SCALE GENOMIC DNA]</scope>
    <source>
        <strain evidence="2 3">MAFF 305830</strain>
    </source>
</reference>
<accession>A0A0C3AM46</accession>
<dbReference type="HOGENOM" id="CLU_3088768_0_0_1"/>
<evidence type="ECO:0000313" key="3">
    <source>
        <dbReference type="Proteomes" id="UP000054097"/>
    </source>
</evidence>
<feature type="compositionally biased region" description="Basic and acidic residues" evidence="1">
    <location>
        <begin position="43"/>
        <end position="52"/>
    </location>
</feature>
<dbReference type="EMBL" id="KN824312">
    <property type="protein sequence ID" value="KIM25630.1"/>
    <property type="molecule type" value="Genomic_DNA"/>
</dbReference>
<evidence type="ECO:0000313" key="2">
    <source>
        <dbReference type="EMBL" id="KIM25630.1"/>
    </source>
</evidence>
<feature type="region of interest" description="Disordered" evidence="1">
    <location>
        <begin position="18"/>
        <end position="52"/>
    </location>
</feature>
<keyword evidence="3" id="KW-1185">Reference proteome</keyword>
<name>A0A0C3AM46_SERVB</name>
<gene>
    <name evidence="2" type="ORF">M408DRAFT_331010</name>
</gene>
<evidence type="ECO:0000256" key="1">
    <source>
        <dbReference type="SAM" id="MobiDB-lite"/>
    </source>
</evidence>
<reference evidence="3" key="2">
    <citation type="submission" date="2015-01" db="EMBL/GenBank/DDBJ databases">
        <title>Evolutionary Origins and Diversification of the Mycorrhizal Mutualists.</title>
        <authorList>
            <consortium name="DOE Joint Genome Institute"/>
            <consortium name="Mycorrhizal Genomics Consortium"/>
            <person name="Kohler A."/>
            <person name="Kuo A."/>
            <person name="Nagy L.G."/>
            <person name="Floudas D."/>
            <person name="Copeland A."/>
            <person name="Barry K.W."/>
            <person name="Cichocki N."/>
            <person name="Veneault-Fourrey C."/>
            <person name="LaButti K."/>
            <person name="Lindquist E.A."/>
            <person name="Lipzen A."/>
            <person name="Lundell T."/>
            <person name="Morin E."/>
            <person name="Murat C."/>
            <person name="Riley R."/>
            <person name="Ohm R."/>
            <person name="Sun H."/>
            <person name="Tunlid A."/>
            <person name="Henrissat B."/>
            <person name="Grigoriev I.V."/>
            <person name="Hibbett D.S."/>
            <person name="Martin F."/>
        </authorList>
    </citation>
    <scope>NUCLEOTIDE SEQUENCE [LARGE SCALE GENOMIC DNA]</scope>
    <source>
        <strain evidence="3">MAFF 305830</strain>
    </source>
</reference>
<dbReference type="Proteomes" id="UP000054097">
    <property type="component" value="Unassembled WGS sequence"/>
</dbReference>
<organism evidence="2 3">
    <name type="scientific">Serendipita vermifera MAFF 305830</name>
    <dbReference type="NCBI Taxonomy" id="933852"/>
    <lineage>
        <taxon>Eukaryota</taxon>
        <taxon>Fungi</taxon>
        <taxon>Dikarya</taxon>
        <taxon>Basidiomycota</taxon>
        <taxon>Agaricomycotina</taxon>
        <taxon>Agaricomycetes</taxon>
        <taxon>Sebacinales</taxon>
        <taxon>Serendipitaceae</taxon>
        <taxon>Serendipita</taxon>
    </lineage>
</organism>
<dbReference type="AlphaFoldDB" id="A0A0C3AM46"/>
<proteinExistence type="predicted"/>